<dbReference type="InterPro" id="IPR007372">
    <property type="entry name" value="Lipid/polyisoprenoid-bd_YceI"/>
</dbReference>
<dbReference type="Proteomes" id="UP000095552">
    <property type="component" value="Unassembled WGS sequence"/>
</dbReference>
<keyword evidence="4" id="KW-1185">Reference proteome</keyword>
<feature type="domain" description="Lipid/polyisoprenoid-binding YceI-like" evidence="2">
    <location>
        <begin position="43"/>
        <end position="240"/>
    </location>
</feature>
<dbReference type="SMART" id="SM00867">
    <property type="entry name" value="YceI"/>
    <property type="match status" value="1"/>
</dbReference>
<dbReference type="PANTHER" id="PTHR34406:SF1">
    <property type="entry name" value="PROTEIN YCEI"/>
    <property type="match status" value="1"/>
</dbReference>
<dbReference type="PANTHER" id="PTHR34406">
    <property type="entry name" value="PROTEIN YCEI"/>
    <property type="match status" value="1"/>
</dbReference>
<dbReference type="RefSeq" id="WP_069835825.1">
    <property type="nucleotide sequence ID" value="NZ_MDGQ01000005.1"/>
</dbReference>
<dbReference type="Gene3D" id="2.40.128.110">
    <property type="entry name" value="Lipid/polyisoprenoid-binding, YceI-like"/>
    <property type="match status" value="1"/>
</dbReference>
<dbReference type="EMBL" id="MDGQ01000005">
    <property type="protein sequence ID" value="OEK04320.1"/>
    <property type="molecule type" value="Genomic_DNA"/>
</dbReference>
<evidence type="ECO:0000259" key="2">
    <source>
        <dbReference type="SMART" id="SM00867"/>
    </source>
</evidence>
<keyword evidence="1" id="KW-0732">Signal</keyword>
<dbReference type="AlphaFoldDB" id="A0A1E5SYX3"/>
<dbReference type="InterPro" id="IPR036761">
    <property type="entry name" value="TTHA0802/YceI-like_sf"/>
</dbReference>
<evidence type="ECO:0000256" key="1">
    <source>
        <dbReference type="SAM" id="SignalP"/>
    </source>
</evidence>
<comment type="caution">
    <text evidence="3">The sequence shown here is derived from an EMBL/GenBank/DDBJ whole genome shotgun (WGS) entry which is preliminary data.</text>
</comment>
<gene>
    <name evidence="3" type="ORF">BFP71_12620</name>
</gene>
<reference evidence="3 4" key="1">
    <citation type="submission" date="2016-08" db="EMBL/GenBank/DDBJ databases">
        <title>Draft genome of Fabibacter sp. strain SK-8.</title>
        <authorList>
            <person name="Wong S.-K."/>
            <person name="Hamasaki K."/>
            <person name="Yoshizawa S."/>
        </authorList>
    </citation>
    <scope>NUCLEOTIDE SEQUENCE [LARGE SCALE GENOMIC DNA]</scope>
    <source>
        <strain evidence="3 4">SK-8</strain>
    </source>
</reference>
<protein>
    <submittedName>
        <fullName evidence="3">Lipid-binding protein</fullName>
    </submittedName>
</protein>
<dbReference type="Pfam" id="PF04264">
    <property type="entry name" value="YceI"/>
    <property type="match status" value="1"/>
</dbReference>
<dbReference type="STRING" id="1563681.BFP71_12620"/>
<dbReference type="SUPFAM" id="SSF101874">
    <property type="entry name" value="YceI-like"/>
    <property type="match status" value="1"/>
</dbReference>
<evidence type="ECO:0000313" key="3">
    <source>
        <dbReference type="EMBL" id="OEK04320.1"/>
    </source>
</evidence>
<name>A0A1E5SYX3_9BACT</name>
<feature type="signal peptide" evidence="1">
    <location>
        <begin position="1"/>
        <end position="19"/>
    </location>
</feature>
<feature type="chain" id="PRO_5009185717" evidence="1">
    <location>
        <begin position="20"/>
        <end position="246"/>
    </location>
</feature>
<evidence type="ECO:0000313" key="4">
    <source>
        <dbReference type="Proteomes" id="UP000095552"/>
    </source>
</evidence>
<sequence length="246" mass="26221">MKNYKLTLGLAVLLSTAWACGPKGSTVETSEAQAVASSESAVSYAVNTSNSEVTWIGSKTGGKHDGTIGITSGEISVKGDELVAGSIVIDINSIKNLDMAGKGGAAKLEGHLKSPDFFDAENFPEAKFEVTAVSDFNASSLEADKDEFESDNTPAKLSEILVENPTHFISGNLTIRGTTLNITIPAHVEMSNNTVKAQAKFNIDRTQWGIMYQDEASVVDKAKDRFVYNTVTIGFDIEASPNSSMQ</sequence>
<dbReference type="OrthoDB" id="951410at2"/>
<proteinExistence type="predicted"/>
<organism evidence="3 4">
    <name type="scientific">Roseivirga misakiensis</name>
    <dbReference type="NCBI Taxonomy" id="1563681"/>
    <lineage>
        <taxon>Bacteria</taxon>
        <taxon>Pseudomonadati</taxon>
        <taxon>Bacteroidota</taxon>
        <taxon>Cytophagia</taxon>
        <taxon>Cytophagales</taxon>
        <taxon>Roseivirgaceae</taxon>
        <taxon>Roseivirga</taxon>
    </lineage>
</organism>
<accession>A0A1E5SYX3</accession>